<evidence type="ECO:0000256" key="7">
    <source>
        <dbReference type="ARBA" id="ARBA00023288"/>
    </source>
</evidence>
<comment type="subcellular location">
    <subcellularLocation>
        <location evidence="1">Cell outer membrane</location>
    </subcellularLocation>
</comment>
<evidence type="ECO:0000313" key="9">
    <source>
        <dbReference type="Proteomes" id="UP000215155"/>
    </source>
</evidence>
<keyword evidence="6" id="KW-0998">Cell outer membrane</keyword>
<proteinExistence type="inferred from homology"/>
<gene>
    <name evidence="8" type="ORF">CFT61_14915</name>
</gene>
<keyword evidence="3" id="KW-0732">Signal</keyword>
<dbReference type="Proteomes" id="UP000215155">
    <property type="component" value="Unassembled WGS sequence"/>
</dbReference>
<evidence type="ECO:0000313" key="8">
    <source>
        <dbReference type="EMBL" id="OXL42718.1"/>
    </source>
</evidence>
<evidence type="ECO:0000256" key="5">
    <source>
        <dbReference type="ARBA" id="ARBA00023139"/>
    </source>
</evidence>
<comment type="caution">
    <text evidence="8">The sequence shown here is derived from an EMBL/GenBank/DDBJ whole genome shotgun (WGS) entry which is preliminary data.</text>
</comment>
<name>A0AA91YVT8_9BACT</name>
<dbReference type="EMBL" id="NMPZ01000034">
    <property type="protein sequence ID" value="OXL42718.1"/>
    <property type="molecule type" value="Genomic_DNA"/>
</dbReference>
<dbReference type="InterPro" id="IPR014941">
    <property type="entry name" value="FimB/Mfa2/Mfa3"/>
</dbReference>
<comment type="similarity">
    <text evidence="2">Belongs to the bacteroidetes fimbrillin superfamily. FimB/Mfa2 family.</text>
</comment>
<evidence type="ECO:0000256" key="6">
    <source>
        <dbReference type="ARBA" id="ARBA00023237"/>
    </source>
</evidence>
<dbReference type="AlphaFoldDB" id="A0AA91YVT8"/>
<evidence type="ECO:0000256" key="1">
    <source>
        <dbReference type="ARBA" id="ARBA00004442"/>
    </source>
</evidence>
<accession>A0AA91YVT8</accession>
<dbReference type="RefSeq" id="WP_089545187.1">
    <property type="nucleotide sequence ID" value="NZ_NMPZ01000034.1"/>
</dbReference>
<evidence type="ECO:0000256" key="3">
    <source>
        <dbReference type="ARBA" id="ARBA00022729"/>
    </source>
</evidence>
<keyword evidence="4" id="KW-0472">Membrane</keyword>
<evidence type="ECO:0008006" key="10">
    <source>
        <dbReference type="Google" id="ProtNLM"/>
    </source>
</evidence>
<evidence type="ECO:0000256" key="4">
    <source>
        <dbReference type="ARBA" id="ARBA00023136"/>
    </source>
</evidence>
<sequence>MANKKLHSWIKNIRLEWGFDSLAAISRTAAFGTIVALGSMLSSCNDLMHDDLPPCDMGVDLQFKYDYNVQRADMFNDHVGGVSVFVYDQQGKFITRQDAYNSATSQPLKDHNYTMRLNLEPGKYRFATFAFQKKYEETRTHNGAKFQIAIPQEGSDIKDLNVRLDRTSPNHQNAQSPDGNDPEDNLAVVENQSLPLDTLWQGLSDHLVEVKDLQVTKHTISLVRDTKQLTIRLHQLNEPTNIKADDFSYQITDANGYINYDNSLLPDEELRYTPYKTWTTEFKNQDGKVTERTAIAALMFSRIVLHPVTENDKNAILSIWNKKTGEEVVRINLADCLAQGRGAFENMNYSAQEFLDREYDYKLDFFLKGDQWQYMQLGISILDWSKRIQRADL</sequence>
<keyword evidence="5" id="KW-0564">Palmitate</keyword>
<evidence type="ECO:0000256" key="2">
    <source>
        <dbReference type="ARBA" id="ARBA00007248"/>
    </source>
</evidence>
<dbReference type="Gene3D" id="2.60.40.2100">
    <property type="match status" value="1"/>
</dbReference>
<dbReference type="Gene3D" id="2.60.40.2090">
    <property type="match status" value="1"/>
</dbReference>
<reference evidence="8 9" key="1">
    <citation type="submission" date="2017-07" db="EMBL/GenBank/DDBJ databases">
        <title>Draft genome sequence of Prevotella copri isolated from the gut of healthy adult Indian.</title>
        <authorList>
            <person name="Das B."/>
            <person name="Bag S."/>
            <person name="Ghosh T.S."/>
        </authorList>
    </citation>
    <scope>NUCLEOTIDE SEQUENCE [LARGE SCALE GENOMIC DNA]</scope>
    <source>
        <strain evidence="8 9">Indica</strain>
    </source>
</reference>
<dbReference type="GO" id="GO:0009279">
    <property type="term" value="C:cell outer membrane"/>
    <property type="evidence" value="ECO:0007669"/>
    <property type="project" value="UniProtKB-SubCell"/>
</dbReference>
<organism evidence="8 9">
    <name type="scientific">Segatella copri</name>
    <dbReference type="NCBI Taxonomy" id="165179"/>
    <lineage>
        <taxon>Bacteria</taxon>
        <taxon>Pseudomonadati</taxon>
        <taxon>Bacteroidota</taxon>
        <taxon>Bacteroidia</taxon>
        <taxon>Bacteroidales</taxon>
        <taxon>Prevotellaceae</taxon>
        <taxon>Segatella</taxon>
    </lineage>
</organism>
<dbReference type="Pfam" id="PF08842">
    <property type="entry name" value="Mfa2"/>
    <property type="match status" value="1"/>
</dbReference>
<protein>
    <recommendedName>
        <fullName evidence="10">FimB/Mfa2 family fimbrial subunit</fullName>
    </recommendedName>
</protein>
<keyword evidence="7" id="KW-0449">Lipoprotein</keyword>